<dbReference type="EMBL" id="DYWT01000252">
    <property type="protein sequence ID" value="HJF33296.1"/>
    <property type="molecule type" value="Genomic_DNA"/>
</dbReference>
<reference evidence="1" key="1">
    <citation type="journal article" date="2021" name="PeerJ">
        <title>Extensive microbial diversity within the chicken gut microbiome revealed by metagenomics and culture.</title>
        <authorList>
            <person name="Gilroy R."/>
            <person name="Ravi A."/>
            <person name="Getino M."/>
            <person name="Pursley I."/>
            <person name="Horton D.L."/>
            <person name="Alikhan N.F."/>
            <person name="Baker D."/>
            <person name="Gharbi K."/>
            <person name="Hall N."/>
            <person name="Watson M."/>
            <person name="Adriaenssens E.M."/>
            <person name="Foster-Nyarko E."/>
            <person name="Jarju S."/>
            <person name="Secka A."/>
            <person name="Antonio M."/>
            <person name="Oren A."/>
            <person name="Chaudhuri R.R."/>
            <person name="La Ragione R."/>
            <person name="Hildebrand F."/>
            <person name="Pallen M.J."/>
        </authorList>
    </citation>
    <scope>NUCLEOTIDE SEQUENCE</scope>
    <source>
        <strain evidence="1">CHK171-7178</strain>
    </source>
</reference>
<dbReference type="AlphaFoldDB" id="A0A921KF11"/>
<proteinExistence type="predicted"/>
<dbReference type="Pfam" id="PF10673">
    <property type="entry name" value="DUF2487"/>
    <property type="match status" value="1"/>
</dbReference>
<evidence type="ECO:0000313" key="2">
    <source>
        <dbReference type="Proteomes" id="UP000698173"/>
    </source>
</evidence>
<dbReference type="Proteomes" id="UP000698173">
    <property type="component" value="Unassembled WGS sequence"/>
</dbReference>
<organism evidence="1 2">
    <name type="scientific">Sporosarcina psychrophila</name>
    <name type="common">Bacillus psychrophilus</name>
    <dbReference type="NCBI Taxonomy" id="1476"/>
    <lineage>
        <taxon>Bacteria</taxon>
        <taxon>Bacillati</taxon>
        <taxon>Bacillota</taxon>
        <taxon>Bacilli</taxon>
        <taxon>Bacillales</taxon>
        <taxon>Caryophanaceae</taxon>
        <taxon>Sporosarcina</taxon>
    </lineage>
</organism>
<name>A0A921KF11_SPOPS</name>
<accession>A0A921KF11</accession>
<evidence type="ECO:0000313" key="1">
    <source>
        <dbReference type="EMBL" id="HJF33296.1"/>
    </source>
</evidence>
<dbReference type="InterPro" id="IPR019615">
    <property type="entry name" value="DUF2487"/>
</dbReference>
<comment type="caution">
    <text evidence="1">The sequence shown here is derived from an EMBL/GenBank/DDBJ whole genome shotgun (WGS) entry which is preliminary data.</text>
</comment>
<sequence length="149" mass="17462">MNWTAQDMDTYLQQKEYIDTLIVPLLKVETDPGNMKSSTSSSEFLRHLTTFIETQFKGRMMLMPPFAYTQSMNLTEMAETLSRDLSTAPFKHIFFLTTDSAWTSIEIDGEMIWLPSIPLENMEPQLRKTIIEDQLRQVLPRFTKKWSEQ</sequence>
<protein>
    <submittedName>
        <fullName evidence="1">YpiF family protein</fullName>
    </submittedName>
</protein>
<reference evidence="1" key="2">
    <citation type="submission" date="2021-09" db="EMBL/GenBank/DDBJ databases">
        <authorList>
            <person name="Gilroy R."/>
        </authorList>
    </citation>
    <scope>NUCLEOTIDE SEQUENCE</scope>
    <source>
        <strain evidence="1">CHK171-7178</strain>
    </source>
</reference>
<gene>
    <name evidence="1" type="ORF">K8V56_16155</name>
</gene>